<keyword evidence="1" id="KW-0812">Transmembrane</keyword>
<gene>
    <name evidence="2" type="ORF">V2H41_01935</name>
</gene>
<feature type="transmembrane region" description="Helical" evidence="1">
    <location>
        <begin position="12"/>
        <end position="31"/>
    </location>
</feature>
<organism evidence="2 3">
    <name type="scientific">Niabella digestorum</name>
    <dbReference type="NCBI Taxonomy" id="3117701"/>
    <lineage>
        <taxon>Bacteria</taxon>
        <taxon>Pseudomonadati</taxon>
        <taxon>Bacteroidota</taxon>
        <taxon>Chitinophagia</taxon>
        <taxon>Chitinophagales</taxon>
        <taxon>Chitinophagaceae</taxon>
        <taxon>Niabella</taxon>
    </lineage>
</organism>
<reference evidence="2 3" key="1">
    <citation type="submission" date="2024-01" db="EMBL/GenBank/DDBJ databases">
        <title>Niabella digestum sp. nov., isolated from waste digestion system.</title>
        <authorList>
            <person name="Zhang L."/>
        </authorList>
    </citation>
    <scope>NUCLEOTIDE SEQUENCE [LARGE SCALE GENOMIC DNA]</scope>
    <source>
        <strain evidence="2 3">A18</strain>
    </source>
</reference>
<keyword evidence="3" id="KW-1185">Reference proteome</keyword>
<evidence type="ECO:0000256" key="1">
    <source>
        <dbReference type="SAM" id="Phobius"/>
    </source>
</evidence>
<accession>A0ABU7RDG0</accession>
<evidence type="ECO:0000313" key="2">
    <source>
        <dbReference type="EMBL" id="MEE6186024.1"/>
    </source>
</evidence>
<dbReference type="EMBL" id="JAZGLY010000001">
    <property type="protein sequence ID" value="MEE6186024.1"/>
    <property type="molecule type" value="Genomic_DNA"/>
</dbReference>
<feature type="transmembrane region" description="Helical" evidence="1">
    <location>
        <begin position="37"/>
        <end position="60"/>
    </location>
</feature>
<proteinExistence type="predicted"/>
<dbReference type="RefSeq" id="WP_330973429.1">
    <property type="nucleotide sequence ID" value="NZ_JAZGLY010000001.1"/>
</dbReference>
<dbReference type="Pfam" id="PF09527">
    <property type="entry name" value="ATPase_gene1"/>
    <property type="match status" value="1"/>
</dbReference>
<protein>
    <submittedName>
        <fullName evidence="2">AtpZ/AtpI family protein</fullName>
    </submittedName>
</protein>
<keyword evidence="1" id="KW-0472">Membrane</keyword>
<evidence type="ECO:0000313" key="3">
    <source>
        <dbReference type="Proteomes" id="UP001357452"/>
    </source>
</evidence>
<sequence>MEPKKVSPWLRYLGLTAQLLVLIGLSLYAGIKLDEKLSVSPLFTLILPLLILASTFYKLIKETSKKNKDGANK</sequence>
<name>A0ABU7RDG0_9BACT</name>
<keyword evidence="1" id="KW-1133">Transmembrane helix</keyword>
<dbReference type="InterPro" id="IPR032820">
    <property type="entry name" value="ATPase_put"/>
</dbReference>
<dbReference type="Proteomes" id="UP001357452">
    <property type="component" value="Unassembled WGS sequence"/>
</dbReference>
<comment type="caution">
    <text evidence="2">The sequence shown here is derived from an EMBL/GenBank/DDBJ whole genome shotgun (WGS) entry which is preliminary data.</text>
</comment>